<dbReference type="Gene3D" id="2.120.10.30">
    <property type="entry name" value="TolB, C-terminal domain"/>
    <property type="match status" value="1"/>
</dbReference>
<dbReference type="PANTHER" id="PTHR19328">
    <property type="entry name" value="HEDGEHOG-INTERACTING PROTEIN"/>
    <property type="match status" value="1"/>
</dbReference>
<dbReference type="InterPro" id="IPR011041">
    <property type="entry name" value="Quinoprot_gluc/sorb_DH_b-prop"/>
</dbReference>
<name>A0A0A5I122_PHOS4</name>
<feature type="domain" description="Glucose/Sorbosone dehydrogenase" evidence="1">
    <location>
        <begin position="32"/>
        <end position="355"/>
    </location>
</feature>
<dbReference type="SUPFAM" id="SSF50952">
    <property type="entry name" value="Soluble quinoprotein glucose dehydrogenase"/>
    <property type="match status" value="1"/>
</dbReference>
<proteinExistence type="predicted"/>
<sequence length="358" mass="39422">MKIHTYLALGAIGTVLSTSVYAWQAELVASGLKVPWGMSSIDDNQLLVTQRHGEVGVVNLDDGTYRTVATPAQVSAVGQGGLLDVAKSPFEDNTFYFTYSKQVEDAYETVLASAQYQQGKLIGWKELLVTQSGSDTGRHFGSRITFDERYVYMSVGDRGVRDNGQNQKTHAGSILRLLPNGVAPEDNPFTKVNSALNEIWSYGHRNPQGLFYDRSTQQLWSIEHGPRGGDEINLIVKGENYGWPVTSHGKEYWGPISVGEAKTLPGIQTPKKVYVPSIAPSSLILYRGDKYPFLNGKLVSGALKLTHLNVVTLDERANIVAEERLLESLGERIRDLEVTPAGEILFSTDSGNIYRLVE</sequence>
<comment type="caution">
    <text evidence="2">The sequence shown here is derived from an EMBL/GenBank/DDBJ whole genome shotgun (WGS) entry which is preliminary data.</text>
</comment>
<evidence type="ECO:0000313" key="2">
    <source>
        <dbReference type="EMBL" id="KGY09469.1"/>
    </source>
</evidence>
<dbReference type="RefSeq" id="WP_038189284.1">
    <property type="nucleotide sequence ID" value="NZ_JRWP01000005.1"/>
</dbReference>
<dbReference type="InterPro" id="IPR011042">
    <property type="entry name" value="6-blade_b-propeller_TolB-like"/>
</dbReference>
<dbReference type="STRING" id="379097.SE23_14135"/>
<dbReference type="InterPro" id="IPR012938">
    <property type="entry name" value="Glc/Sorbosone_DH"/>
</dbReference>
<dbReference type="AlphaFoldDB" id="A0A0A5I122"/>
<gene>
    <name evidence="2" type="ORF">NM06_06365</name>
</gene>
<reference evidence="2 3" key="1">
    <citation type="submission" date="2014-10" db="EMBL/GenBank/DDBJ databases">
        <title>Genome sequencing of Vibrio sinaloensis T08.</title>
        <authorList>
            <person name="Chan K.-G."/>
            <person name="Mohamad N.I."/>
        </authorList>
    </citation>
    <scope>NUCLEOTIDE SEQUENCE [LARGE SCALE GENOMIC DNA]</scope>
    <source>
        <strain evidence="2 3">T08</strain>
    </source>
</reference>
<dbReference type="OrthoDB" id="9770043at2"/>
<evidence type="ECO:0000313" key="3">
    <source>
        <dbReference type="Proteomes" id="UP000030451"/>
    </source>
</evidence>
<evidence type="ECO:0000259" key="1">
    <source>
        <dbReference type="Pfam" id="PF07995"/>
    </source>
</evidence>
<dbReference type="Proteomes" id="UP000030451">
    <property type="component" value="Unassembled WGS sequence"/>
</dbReference>
<protein>
    <submittedName>
        <fullName evidence="2">Dehydrogenase</fullName>
    </submittedName>
</protein>
<dbReference type="Pfam" id="PF07995">
    <property type="entry name" value="GSDH"/>
    <property type="match status" value="1"/>
</dbReference>
<organism evidence="2 3">
    <name type="scientific">Photobacterium sp. (strain ATCC 43367)</name>
    <dbReference type="NCBI Taxonomy" id="379097"/>
    <lineage>
        <taxon>Bacteria</taxon>
        <taxon>Pseudomonadati</taxon>
        <taxon>Pseudomonadota</taxon>
        <taxon>Gammaproteobacteria</taxon>
        <taxon>Vibrionales</taxon>
        <taxon>Vibrionaceae</taxon>
        <taxon>Vibrio</taxon>
        <taxon>Vibrio oreintalis group</taxon>
    </lineage>
</organism>
<dbReference type="PANTHER" id="PTHR19328:SF75">
    <property type="entry name" value="ALDOSE SUGAR DEHYDROGENASE YLII"/>
    <property type="match status" value="1"/>
</dbReference>
<dbReference type="EMBL" id="JRWP01000005">
    <property type="protein sequence ID" value="KGY09469.1"/>
    <property type="molecule type" value="Genomic_DNA"/>
</dbReference>
<accession>A0A0A5I122</accession>